<dbReference type="Gene3D" id="3.10.640.10">
    <property type="entry name" value="Restriction endonuclease-like alpha-beta roll domain"/>
    <property type="match status" value="1"/>
</dbReference>
<reference evidence="1 2" key="1">
    <citation type="submission" date="2020-07" db="EMBL/GenBank/DDBJ databases">
        <title>Novel species isolated from subtropical streams in China.</title>
        <authorList>
            <person name="Lu H."/>
        </authorList>
    </citation>
    <scope>NUCLEOTIDE SEQUENCE [LARGE SCALE GENOMIC DNA]</scope>
    <source>
        <strain evidence="1 2">FT3S</strain>
    </source>
</reference>
<dbReference type="PANTHER" id="PTHR38784:SF1">
    <property type="entry name" value="SUCROSE PHOSPHORYLASE"/>
    <property type="match status" value="1"/>
</dbReference>
<gene>
    <name evidence="1" type="ORF">H3H36_13765</name>
</gene>
<dbReference type="RefSeq" id="WP_182218463.1">
    <property type="nucleotide sequence ID" value="NZ_JACEZS010000010.1"/>
</dbReference>
<dbReference type="InterPro" id="IPR011335">
    <property type="entry name" value="Restrct_endonuc-II-like"/>
</dbReference>
<dbReference type="SMART" id="SM01322">
    <property type="entry name" value="YaeQ"/>
    <property type="match status" value="1"/>
</dbReference>
<protein>
    <submittedName>
        <fullName evidence="1">YaeQ family protein</fullName>
    </submittedName>
</protein>
<accession>A0A7W2EI82</accession>
<name>A0A7W2EI82_9BURK</name>
<sequence>MALKATIYKADLQIADMDRNYYESQALTLARHPSETDERMMVRLLAFAIHANEALTFTKGLFDVEEPDLWQKDLTGAIQLWIEVGQPDEKKLLKACGRSEHVVVYSYSATSHIWWKQLANKVERCKNLTVINLPADATAELEKMAQRTMQLQCTIQDGQIWLTDGTATVEIGRETFKAER</sequence>
<proteinExistence type="predicted"/>
<comment type="caution">
    <text evidence="1">The sequence shown here is derived from an EMBL/GenBank/DDBJ whole genome shotgun (WGS) entry which is preliminary data.</text>
</comment>
<evidence type="ECO:0000313" key="2">
    <source>
        <dbReference type="Proteomes" id="UP000566711"/>
    </source>
</evidence>
<dbReference type="PIRSF" id="PIRSF011484">
    <property type="entry name" value="YaeQ"/>
    <property type="match status" value="1"/>
</dbReference>
<organism evidence="1 2">
    <name type="scientific">Rugamonas fusca</name>
    <dbReference type="NCBI Taxonomy" id="2758568"/>
    <lineage>
        <taxon>Bacteria</taxon>
        <taxon>Pseudomonadati</taxon>
        <taxon>Pseudomonadota</taxon>
        <taxon>Betaproteobacteria</taxon>
        <taxon>Burkholderiales</taxon>
        <taxon>Oxalobacteraceae</taxon>
        <taxon>Telluria group</taxon>
        <taxon>Rugamonas</taxon>
    </lineage>
</organism>
<dbReference type="InterPro" id="IPR009822">
    <property type="entry name" value="YaeQ"/>
</dbReference>
<dbReference type="InterPro" id="IPR038590">
    <property type="entry name" value="YaeQ_sf"/>
</dbReference>
<dbReference type="PANTHER" id="PTHR38784">
    <property type="entry name" value="SUCROSE PHOSPHORYLASE"/>
    <property type="match status" value="1"/>
</dbReference>
<keyword evidence="2" id="KW-1185">Reference proteome</keyword>
<dbReference type="SUPFAM" id="SSF52980">
    <property type="entry name" value="Restriction endonuclease-like"/>
    <property type="match status" value="1"/>
</dbReference>
<dbReference type="CDD" id="cd22368">
    <property type="entry name" value="YaeQ-like"/>
    <property type="match status" value="1"/>
</dbReference>
<dbReference type="EMBL" id="JACEZS010000010">
    <property type="protein sequence ID" value="MBA5606420.1"/>
    <property type="molecule type" value="Genomic_DNA"/>
</dbReference>
<dbReference type="Proteomes" id="UP000566711">
    <property type="component" value="Unassembled WGS sequence"/>
</dbReference>
<dbReference type="Pfam" id="PF07152">
    <property type="entry name" value="YaeQ"/>
    <property type="match status" value="1"/>
</dbReference>
<evidence type="ECO:0000313" key="1">
    <source>
        <dbReference type="EMBL" id="MBA5606420.1"/>
    </source>
</evidence>
<dbReference type="AlphaFoldDB" id="A0A7W2EI82"/>